<evidence type="ECO:0000256" key="2">
    <source>
        <dbReference type="ARBA" id="ARBA00022679"/>
    </source>
</evidence>
<dbReference type="GO" id="GO:0004595">
    <property type="term" value="F:pantetheine-phosphate adenylyltransferase activity"/>
    <property type="evidence" value="ECO:0007669"/>
    <property type="project" value="UniProtKB-EC"/>
</dbReference>
<dbReference type="NCBIfam" id="TIGR01510">
    <property type="entry name" value="coaD_prev_kdtB"/>
    <property type="match status" value="1"/>
</dbReference>
<dbReference type="Gene3D" id="3.40.50.620">
    <property type="entry name" value="HUPs"/>
    <property type="match status" value="1"/>
</dbReference>
<feature type="site" description="Transition state stabilizer" evidence="9">
    <location>
        <position position="17"/>
    </location>
</feature>
<feature type="binding site" evidence="9">
    <location>
        <position position="99"/>
    </location>
    <ligand>
        <name>ATP</name>
        <dbReference type="ChEBI" id="CHEBI:30616"/>
    </ligand>
</feature>
<dbReference type="SUPFAM" id="SSF52374">
    <property type="entry name" value="Nucleotidylyl transferase"/>
    <property type="match status" value="1"/>
</dbReference>
<feature type="binding site" evidence="9">
    <location>
        <begin position="89"/>
        <end position="91"/>
    </location>
    <ligand>
        <name>ATP</name>
        <dbReference type="ChEBI" id="CHEBI:30616"/>
    </ligand>
</feature>
<evidence type="ECO:0000256" key="7">
    <source>
        <dbReference type="ARBA" id="ARBA00022993"/>
    </source>
</evidence>
<dbReference type="InterPro" id="IPR014729">
    <property type="entry name" value="Rossmann-like_a/b/a_fold"/>
</dbReference>
<dbReference type="PANTHER" id="PTHR21342:SF1">
    <property type="entry name" value="PHOSPHOPANTETHEINE ADENYLYLTRANSFERASE"/>
    <property type="match status" value="1"/>
</dbReference>
<reference evidence="11 12" key="1">
    <citation type="submission" date="2023-04" db="EMBL/GenBank/DDBJ databases">
        <title>Funneling lignin-derived compounds into biodiesel using alkali-halophilic Citricoccus sp. P2.</title>
        <authorList>
            <person name="Luo C.-B."/>
        </authorList>
    </citation>
    <scope>NUCLEOTIDE SEQUENCE [LARGE SCALE GENOMIC DNA]</scope>
    <source>
        <strain evidence="11 12">P2</strain>
    </source>
</reference>
<evidence type="ECO:0000259" key="10">
    <source>
        <dbReference type="Pfam" id="PF01467"/>
    </source>
</evidence>
<dbReference type="Proteomes" id="UP001219037">
    <property type="component" value="Chromosome"/>
</dbReference>
<evidence type="ECO:0000256" key="9">
    <source>
        <dbReference type="HAMAP-Rule" id="MF_00151"/>
    </source>
</evidence>
<dbReference type="HAMAP" id="MF_00151">
    <property type="entry name" value="PPAT_bact"/>
    <property type="match status" value="1"/>
</dbReference>
<keyword evidence="2 9" id="KW-0808">Transferase</keyword>
<comment type="subcellular location">
    <subcellularLocation>
        <location evidence="9">Cytoplasm</location>
    </subcellularLocation>
</comment>
<evidence type="ECO:0000256" key="8">
    <source>
        <dbReference type="ARBA" id="ARBA00029346"/>
    </source>
</evidence>
<accession>A0ABY8HAT1</accession>
<dbReference type="CDD" id="cd02163">
    <property type="entry name" value="PPAT"/>
    <property type="match status" value="1"/>
</dbReference>
<keyword evidence="5 9" id="KW-0067">ATP-binding</keyword>
<evidence type="ECO:0000256" key="5">
    <source>
        <dbReference type="ARBA" id="ARBA00022840"/>
    </source>
</evidence>
<feature type="binding site" evidence="9">
    <location>
        <begin position="123"/>
        <end position="129"/>
    </location>
    <ligand>
        <name>ATP</name>
        <dbReference type="ChEBI" id="CHEBI:30616"/>
    </ligand>
</feature>
<organism evidence="11 12">
    <name type="scientific">Citricoccus muralis</name>
    <dbReference type="NCBI Taxonomy" id="169134"/>
    <lineage>
        <taxon>Bacteria</taxon>
        <taxon>Bacillati</taxon>
        <taxon>Actinomycetota</taxon>
        <taxon>Actinomycetes</taxon>
        <taxon>Micrococcales</taxon>
        <taxon>Micrococcaceae</taxon>
        <taxon>Citricoccus</taxon>
    </lineage>
</organism>
<evidence type="ECO:0000256" key="6">
    <source>
        <dbReference type="ARBA" id="ARBA00022842"/>
    </source>
</evidence>
<evidence type="ECO:0000256" key="4">
    <source>
        <dbReference type="ARBA" id="ARBA00022741"/>
    </source>
</evidence>
<keyword evidence="1 9" id="KW-0963">Cytoplasm</keyword>
<protein>
    <recommendedName>
        <fullName evidence="9">Phosphopantetheine adenylyltransferase</fullName>
        <ecNumber evidence="9">2.7.7.3</ecNumber>
    </recommendedName>
    <alternativeName>
        <fullName evidence="9">Dephospho-CoA pyrophosphorylase</fullName>
    </alternativeName>
    <alternativeName>
        <fullName evidence="9">Pantetheine-phosphate adenylyltransferase</fullName>
        <shortName evidence="9">PPAT</shortName>
    </alternativeName>
</protein>
<feature type="domain" description="Cytidyltransferase-like" evidence="10">
    <location>
        <begin position="5"/>
        <end position="133"/>
    </location>
</feature>
<comment type="subunit">
    <text evidence="9">Homohexamer.</text>
</comment>
<name>A0ABY8HAT1_9MICC</name>
<evidence type="ECO:0000256" key="3">
    <source>
        <dbReference type="ARBA" id="ARBA00022695"/>
    </source>
</evidence>
<evidence type="ECO:0000313" key="12">
    <source>
        <dbReference type="Proteomes" id="UP001219037"/>
    </source>
</evidence>
<keyword evidence="3 9" id="KW-0548">Nucleotidyltransferase</keyword>
<dbReference type="Pfam" id="PF01467">
    <property type="entry name" value="CTP_transf_like"/>
    <property type="match status" value="1"/>
</dbReference>
<comment type="cofactor">
    <cofactor evidence="9">
        <name>Mg(2+)</name>
        <dbReference type="ChEBI" id="CHEBI:18420"/>
    </cofactor>
</comment>
<dbReference type="NCBIfam" id="TIGR00125">
    <property type="entry name" value="cyt_tran_rel"/>
    <property type="match status" value="1"/>
</dbReference>
<dbReference type="EMBL" id="CP121252">
    <property type="protein sequence ID" value="WFP17748.1"/>
    <property type="molecule type" value="Genomic_DNA"/>
</dbReference>
<comment type="pathway">
    <text evidence="9">Cofactor biosynthesis; coenzyme A biosynthesis; CoA from (R)-pantothenate: step 4/5.</text>
</comment>
<comment type="similarity">
    <text evidence="9">Belongs to the bacterial CoaD family.</text>
</comment>
<comment type="function">
    <text evidence="9">Reversibly transfers an adenylyl group from ATP to 4'-phosphopantetheine, yielding dephospho-CoA (dPCoA) and pyrophosphate.</text>
</comment>
<comment type="catalytic activity">
    <reaction evidence="8 9">
        <text>(R)-4'-phosphopantetheine + ATP + H(+) = 3'-dephospho-CoA + diphosphate</text>
        <dbReference type="Rhea" id="RHEA:19801"/>
        <dbReference type="ChEBI" id="CHEBI:15378"/>
        <dbReference type="ChEBI" id="CHEBI:30616"/>
        <dbReference type="ChEBI" id="CHEBI:33019"/>
        <dbReference type="ChEBI" id="CHEBI:57328"/>
        <dbReference type="ChEBI" id="CHEBI:61723"/>
        <dbReference type="EC" id="2.7.7.3"/>
    </reaction>
</comment>
<keyword evidence="7 9" id="KW-0173">Coenzyme A biosynthesis</keyword>
<dbReference type="InterPro" id="IPR004821">
    <property type="entry name" value="Cyt_trans-like"/>
</dbReference>
<feature type="binding site" evidence="9">
    <location>
        <position position="41"/>
    </location>
    <ligand>
        <name>substrate</name>
    </ligand>
</feature>
<dbReference type="EC" id="2.7.7.3" evidence="9"/>
<dbReference type="PANTHER" id="PTHR21342">
    <property type="entry name" value="PHOSPHOPANTETHEINE ADENYLYLTRANSFERASE"/>
    <property type="match status" value="1"/>
</dbReference>
<feature type="binding site" evidence="9">
    <location>
        <begin position="9"/>
        <end position="10"/>
    </location>
    <ligand>
        <name>ATP</name>
        <dbReference type="ChEBI" id="CHEBI:30616"/>
    </ligand>
</feature>
<keyword evidence="12" id="KW-1185">Reference proteome</keyword>
<feature type="binding site" evidence="9">
    <location>
        <position position="9"/>
    </location>
    <ligand>
        <name>substrate</name>
    </ligand>
</feature>
<keyword evidence="6 9" id="KW-0460">Magnesium</keyword>
<dbReference type="PRINTS" id="PR01020">
    <property type="entry name" value="LPSBIOSNTHSS"/>
</dbReference>
<dbReference type="RefSeq" id="WP_270105536.1">
    <property type="nucleotide sequence ID" value="NZ_CP121252.1"/>
</dbReference>
<feature type="binding site" evidence="9">
    <location>
        <position position="88"/>
    </location>
    <ligand>
        <name>substrate</name>
    </ligand>
</feature>
<proteinExistence type="inferred from homology"/>
<evidence type="ECO:0000313" key="11">
    <source>
        <dbReference type="EMBL" id="WFP17748.1"/>
    </source>
</evidence>
<evidence type="ECO:0000256" key="1">
    <source>
        <dbReference type="ARBA" id="ARBA00022490"/>
    </source>
</evidence>
<sequence>MRRAVCPGSFDPVHNGHVEIIARASSLFDEIIVAVSTNVNKTYRFSLEDRMTMISETVSYLQGITVMALEDGLIAEFCRDQGANALIKGIRNPLDVDYEMPMATFNRHLTGIETIFLPTDGRYAHVSSSLLKEISGLGGDISEFVPRSVARRLAR</sequence>
<feature type="binding site" evidence="9">
    <location>
        <position position="74"/>
    </location>
    <ligand>
        <name>substrate</name>
    </ligand>
</feature>
<dbReference type="InterPro" id="IPR001980">
    <property type="entry name" value="PPAT"/>
</dbReference>
<keyword evidence="4 9" id="KW-0547">Nucleotide-binding</keyword>
<gene>
    <name evidence="9 11" type="primary">coaD</name>
    <name evidence="11" type="ORF">P8192_06515</name>
</gene>
<feature type="binding site" evidence="9">
    <location>
        <position position="17"/>
    </location>
    <ligand>
        <name>ATP</name>
        <dbReference type="ChEBI" id="CHEBI:30616"/>
    </ligand>
</feature>